<sequence>MKNWKKGFVFSSLALALIMGGCGSAENSTNAAGNTQGSAGSTVTGKLSFYTSQPEDDVAKLTAGFNGQYPDVQVEVFRSGTEEVVTKLQAEKTAGAVQADVLLLADSVTFEGLKQQDLLLSYKSPELSEIPADLVDPDGMYSGTKVIATILAHNTSKVSAAPTSWHVLTDAASKGQSIMPSPLYSGAAAYNVGVFTRTDGFGWDFFQGLKDNAMTVIKGNGAVLKAVASGEQSYGVVVDYMVAREKAKGSPIELNYPQEGVPIITEPIAIMNNTKNEAAAKAFVDYVLSEDGQKLAAEIGYTPIRKGVAAPEGLKAIGDMTILSGDIKTLTAEREADKQQFTKLFGQ</sequence>
<evidence type="ECO:0000256" key="1">
    <source>
        <dbReference type="ARBA" id="ARBA00022729"/>
    </source>
</evidence>
<dbReference type="AlphaFoldDB" id="A0A1I2EKV6"/>
<dbReference type="PANTHER" id="PTHR30006">
    <property type="entry name" value="THIAMINE-BINDING PERIPLASMIC PROTEIN-RELATED"/>
    <property type="match status" value="1"/>
</dbReference>
<evidence type="ECO:0000256" key="3">
    <source>
        <dbReference type="SAM" id="SignalP"/>
    </source>
</evidence>
<dbReference type="PANTHER" id="PTHR30006:SF2">
    <property type="entry name" value="ABC TRANSPORTER SUBSTRATE-BINDING PROTEIN"/>
    <property type="match status" value="1"/>
</dbReference>
<keyword evidence="5" id="KW-1185">Reference proteome</keyword>
<dbReference type="CDD" id="cd13547">
    <property type="entry name" value="PBP2_Fbp_like_2"/>
    <property type="match status" value="1"/>
</dbReference>
<dbReference type="PROSITE" id="PS51257">
    <property type="entry name" value="PROKAR_LIPOPROTEIN"/>
    <property type="match status" value="1"/>
</dbReference>
<keyword evidence="2" id="KW-0408">Iron</keyword>
<feature type="chain" id="PRO_5039606228" evidence="3">
    <location>
        <begin position="26"/>
        <end position="347"/>
    </location>
</feature>
<dbReference type="Gene3D" id="3.40.190.10">
    <property type="entry name" value="Periplasmic binding protein-like II"/>
    <property type="match status" value="2"/>
</dbReference>
<dbReference type="EMBL" id="FONN01000009">
    <property type="protein sequence ID" value="SFE93399.1"/>
    <property type="molecule type" value="Genomic_DNA"/>
</dbReference>
<dbReference type="PIRSF" id="PIRSF002825">
    <property type="entry name" value="CfbpA"/>
    <property type="match status" value="1"/>
</dbReference>
<dbReference type="Pfam" id="PF13416">
    <property type="entry name" value="SBP_bac_8"/>
    <property type="match status" value="1"/>
</dbReference>
<evidence type="ECO:0000313" key="4">
    <source>
        <dbReference type="EMBL" id="SFE93399.1"/>
    </source>
</evidence>
<accession>A0A1I2EKV6</accession>
<dbReference type="GO" id="GO:0046872">
    <property type="term" value="F:metal ion binding"/>
    <property type="evidence" value="ECO:0007669"/>
    <property type="project" value="UniProtKB-KW"/>
</dbReference>
<evidence type="ECO:0000256" key="2">
    <source>
        <dbReference type="PIRSR" id="PIRSR002825-1"/>
    </source>
</evidence>
<feature type="binding site" evidence="2">
    <location>
        <position position="240"/>
    </location>
    <ligand>
        <name>Fe cation</name>
        <dbReference type="ChEBI" id="CHEBI:24875"/>
    </ligand>
</feature>
<dbReference type="GO" id="GO:0030288">
    <property type="term" value="C:outer membrane-bounded periplasmic space"/>
    <property type="evidence" value="ECO:0007669"/>
    <property type="project" value="TreeGrafter"/>
</dbReference>
<dbReference type="Proteomes" id="UP000183410">
    <property type="component" value="Unassembled WGS sequence"/>
</dbReference>
<dbReference type="InterPro" id="IPR006059">
    <property type="entry name" value="SBP"/>
</dbReference>
<dbReference type="InterPro" id="IPR026045">
    <property type="entry name" value="Ferric-bd"/>
</dbReference>
<dbReference type="SUPFAM" id="SSF53850">
    <property type="entry name" value="Periplasmic binding protein-like II"/>
    <property type="match status" value="1"/>
</dbReference>
<name>A0A1I2EKV6_9BACL</name>
<gene>
    <name evidence="4" type="ORF">SAMN04487969_109188</name>
</gene>
<organism evidence="4 5">
    <name type="scientific">Paenibacillus algorifonticola</name>
    <dbReference type="NCBI Taxonomy" id="684063"/>
    <lineage>
        <taxon>Bacteria</taxon>
        <taxon>Bacillati</taxon>
        <taxon>Bacillota</taxon>
        <taxon>Bacilli</taxon>
        <taxon>Bacillales</taxon>
        <taxon>Paenibacillaceae</taxon>
        <taxon>Paenibacillus</taxon>
    </lineage>
</organism>
<dbReference type="GO" id="GO:0030976">
    <property type="term" value="F:thiamine pyrophosphate binding"/>
    <property type="evidence" value="ECO:0007669"/>
    <property type="project" value="TreeGrafter"/>
</dbReference>
<proteinExistence type="predicted"/>
<dbReference type="GO" id="GO:0015888">
    <property type="term" value="P:thiamine transport"/>
    <property type="evidence" value="ECO:0007669"/>
    <property type="project" value="TreeGrafter"/>
</dbReference>
<reference evidence="5" key="1">
    <citation type="submission" date="2016-10" db="EMBL/GenBank/DDBJ databases">
        <authorList>
            <person name="Varghese N."/>
            <person name="Submissions S."/>
        </authorList>
    </citation>
    <scope>NUCLEOTIDE SEQUENCE [LARGE SCALE GENOMIC DNA]</scope>
    <source>
        <strain evidence="5">CGMCC 1.10223</strain>
    </source>
</reference>
<keyword evidence="1 3" id="KW-0732">Signal</keyword>
<dbReference type="RefSeq" id="WP_414811878.1">
    <property type="nucleotide sequence ID" value="NZ_FONN01000009.1"/>
</dbReference>
<dbReference type="GO" id="GO:0030975">
    <property type="term" value="F:thiamine binding"/>
    <property type="evidence" value="ECO:0007669"/>
    <property type="project" value="TreeGrafter"/>
</dbReference>
<keyword evidence="2" id="KW-0479">Metal-binding</keyword>
<protein>
    <submittedName>
        <fullName evidence="4">Iron(III) transport system substrate-binding protein</fullName>
    </submittedName>
</protein>
<evidence type="ECO:0000313" key="5">
    <source>
        <dbReference type="Proteomes" id="UP000183410"/>
    </source>
</evidence>
<feature type="signal peptide" evidence="3">
    <location>
        <begin position="1"/>
        <end position="25"/>
    </location>
</feature>